<evidence type="ECO:0000313" key="1">
    <source>
        <dbReference type="EMBL" id="PPK68426.1"/>
    </source>
</evidence>
<accession>A0A2S6GTA5</accession>
<dbReference type="OrthoDB" id="4445816at2"/>
<name>A0A2S6GTA5_9PSEU</name>
<gene>
    <name evidence="1" type="ORF">CLV40_105149</name>
</gene>
<dbReference type="RefSeq" id="WP_104478906.1">
    <property type="nucleotide sequence ID" value="NZ_CP154825.1"/>
</dbReference>
<proteinExistence type="predicted"/>
<dbReference type="EMBL" id="PTIX01000005">
    <property type="protein sequence ID" value="PPK68426.1"/>
    <property type="molecule type" value="Genomic_DNA"/>
</dbReference>
<sequence>MRKFLPLLLILTACTVPPDPPPVPPSPEIQVLPQPAPTEARRPVDATHLTAAAVFGDLESVDLCQFLKPRDIADFGAAVPDDPAAFDVCAMTFIRDVDRVLVRVRVGPFQRDGRPALRSQALAGGVRKDVVGEDDEQCLAELVFPDGPVLQVAAGADRNSFGGSRGVTASKCPLVDTAIDAMARRFPLGLPSARTFGPGSWHRAHACDLLRPDLVARIPGLAGKQPEQSAAGHACVVRGDGVEARFRFAAGYPLLPTGNLAVTIAGRESVTDDLPRPSRDRTSWCQVSTAHIPHEIPDLPGTSEYAAVEVQVAADRRDTACAESRALAEGVWPGLPG</sequence>
<keyword evidence="2" id="KW-1185">Reference proteome</keyword>
<dbReference type="AlphaFoldDB" id="A0A2S6GTA5"/>
<evidence type="ECO:0000313" key="2">
    <source>
        <dbReference type="Proteomes" id="UP000239203"/>
    </source>
</evidence>
<dbReference type="Proteomes" id="UP000239203">
    <property type="component" value="Unassembled WGS sequence"/>
</dbReference>
<reference evidence="1 2" key="1">
    <citation type="submission" date="2018-02" db="EMBL/GenBank/DDBJ databases">
        <title>Genomic Encyclopedia of Archaeal and Bacterial Type Strains, Phase II (KMG-II): from individual species to whole genera.</title>
        <authorList>
            <person name="Goeker M."/>
        </authorList>
    </citation>
    <scope>NUCLEOTIDE SEQUENCE [LARGE SCALE GENOMIC DNA]</scope>
    <source>
        <strain evidence="1 2">YU 961-1</strain>
    </source>
</reference>
<comment type="caution">
    <text evidence="1">The sequence shown here is derived from an EMBL/GenBank/DDBJ whole genome shotgun (WGS) entry which is preliminary data.</text>
</comment>
<protein>
    <submittedName>
        <fullName evidence="1">Uncharacterized protein</fullName>
    </submittedName>
</protein>
<organism evidence="1 2">
    <name type="scientific">Actinokineospora auranticolor</name>
    <dbReference type="NCBI Taxonomy" id="155976"/>
    <lineage>
        <taxon>Bacteria</taxon>
        <taxon>Bacillati</taxon>
        <taxon>Actinomycetota</taxon>
        <taxon>Actinomycetes</taxon>
        <taxon>Pseudonocardiales</taxon>
        <taxon>Pseudonocardiaceae</taxon>
        <taxon>Actinokineospora</taxon>
    </lineage>
</organism>